<evidence type="ECO:0000313" key="14">
    <source>
        <dbReference type="Proteomes" id="UP000469523"/>
    </source>
</evidence>
<dbReference type="GO" id="GO:0005518">
    <property type="term" value="F:collagen binding"/>
    <property type="evidence" value="ECO:0007669"/>
    <property type="project" value="InterPro"/>
</dbReference>
<dbReference type="PANTHER" id="PTHR36108:SF13">
    <property type="entry name" value="COLOSSIN-B-RELATED"/>
    <property type="match status" value="1"/>
</dbReference>
<dbReference type="InterPro" id="IPR008966">
    <property type="entry name" value="Adhesion_dom_sf"/>
</dbReference>
<accession>A0A6N7XZN4</accession>
<evidence type="ECO:0000256" key="7">
    <source>
        <dbReference type="SAM" id="MobiDB-lite"/>
    </source>
</evidence>
<dbReference type="GO" id="GO:0007155">
    <property type="term" value="P:cell adhesion"/>
    <property type="evidence" value="ECO:0007669"/>
    <property type="project" value="InterPro"/>
</dbReference>
<gene>
    <name evidence="13" type="ORF">FYJ83_11290</name>
</gene>
<reference evidence="13 14" key="1">
    <citation type="submission" date="2019-09" db="EMBL/GenBank/DDBJ databases">
        <title>In-depth cultivation of the pig gut microbiome towards novel bacterial diversity and tailored functional studies.</title>
        <authorList>
            <person name="Wylensek D."/>
            <person name="Hitch T.C.A."/>
            <person name="Clavel T."/>
        </authorList>
    </citation>
    <scope>NUCLEOTIDE SEQUENCE [LARGE SCALE GENOMIC DNA]</scope>
    <source>
        <strain evidence="13 14">WCA3-693-APC-4?</strain>
    </source>
</reference>
<feature type="compositionally biased region" description="Basic and acidic residues" evidence="7">
    <location>
        <begin position="1724"/>
        <end position="1733"/>
    </location>
</feature>
<feature type="domain" description="SpaA-like prealbumin fold" evidence="12">
    <location>
        <begin position="1327"/>
        <end position="1412"/>
    </location>
</feature>
<proteinExistence type="inferred from homology"/>
<name>A0A6N7XZN4_9FIRM</name>
<keyword evidence="8" id="KW-1133">Transmembrane helix</keyword>
<dbReference type="Gene3D" id="2.60.40.1140">
    <property type="entry name" value="Collagen-binding surface protein Cna, B-type domain"/>
    <property type="match status" value="3"/>
</dbReference>
<feature type="domain" description="CNA-B" evidence="11">
    <location>
        <begin position="1628"/>
        <end position="1707"/>
    </location>
</feature>
<keyword evidence="5" id="KW-0732">Signal</keyword>
<dbReference type="EMBL" id="VUNQ01000023">
    <property type="protein sequence ID" value="MSU02054.1"/>
    <property type="molecule type" value="Genomic_DNA"/>
</dbReference>
<feature type="domain" description="SpaA-like prealbumin fold" evidence="12">
    <location>
        <begin position="1039"/>
        <end position="1099"/>
    </location>
</feature>
<evidence type="ECO:0000259" key="9">
    <source>
        <dbReference type="Pfam" id="PF00746"/>
    </source>
</evidence>
<dbReference type="Pfam" id="PF17802">
    <property type="entry name" value="SpaA"/>
    <property type="match status" value="4"/>
</dbReference>
<dbReference type="InterPro" id="IPR019931">
    <property type="entry name" value="LPXTG_anchor"/>
</dbReference>
<dbReference type="InterPro" id="IPR041033">
    <property type="entry name" value="SpaA_PFL_dom_1"/>
</dbReference>
<feature type="domain" description="SpaA-like prealbumin fold" evidence="12">
    <location>
        <begin position="1136"/>
        <end position="1218"/>
    </location>
</feature>
<evidence type="ECO:0000259" key="11">
    <source>
        <dbReference type="Pfam" id="PF05738"/>
    </source>
</evidence>
<dbReference type="Gene3D" id="2.60.40.10">
    <property type="entry name" value="Immunoglobulins"/>
    <property type="match status" value="4"/>
</dbReference>
<feature type="region of interest" description="Disordered" evidence="7">
    <location>
        <begin position="1"/>
        <end position="46"/>
    </location>
</feature>
<dbReference type="Pfam" id="PF17963">
    <property type="entry name" value="Big_9"/>
    <property type="match status" value="1"/>
</dbReference>
<feature type="domain" description="CNA-B" evidence="11">
    <location>
        <begin position="1423"/>
        <end position="1514"/>
    </location>
</feature>
<keyword evidence="8" id="KW-0472">Membrane</keyword>
<evidence type="ECO:0000256" key="1">
    <source>
        <dbReference type="ARBA" id="ARBA00004191"/>
    </source>
</evidence>
<dbReference type="Gene3D" id="2.60.40.1280">
    <property type="match status" value="1"/>
</dbReference>
<comment type="similarity">
    <text evidence="2">Belongs to the serine-aspartate repeat-containing protein (SDr) family.</text>
</comment>
<dbReference type="SUPFAM" id="SSF49401">
    <property type="entry name" value="Bacterial adhesins"/>
    <property type="match status" value="5"/>
</dbReference>
<feature type="region of interest" description="Disordered" evidence="7">
    <location>
        <begin position="1702"/>
        <end position="1779"/>
    </location>
</feature>
<comment type="subcellular location">
    <subcellularLocation>
        <location evidence="1">Secreted</location>
        <location evidence="1">Cell wall</location>
    </subcellularLocation>
</comment>
<evidence type="ECO:0000259" key="12">
    <source>
        <dbReference type="Pfam" id="PF17802"/>
    </source>
</evidence>
<keyword evidence="4" id="KW-0964">Secreted</keyword>
<evidence type="ECO:0000313" key="13">
    <source>
        <dbReference type="EMBL" id="MSU02054.1"/>
    </source>
</evidence>
<dbReference type="SUPFAM" id="SSF49478">
    <property type="entry name" value="Cna protein B-type domain"/>
    <property type="match status" value="6"/>
</dbReference>
<evidence type="ECO:0000256" key="3">
    <source>
        <dbReference type="ARBA" id="ARBA00022512"/>
    </source>
</evidence>
<dbReference type="Pfam" id="PF05737">
    <property type="entry name" value="Collagen_bind"/>
    <property type="match status" value="2"/>
</dbReference>
<feature type="compositionally biased region" description="Pro residues" evidence="7">
    <location>
        <begin position="1713"/>
        <end position="1723"/>
    </location>
</feature>
<feature type="compositionally biased region" description="Acidic residues" evidence="7">
    <location>
        <begin position="10"/>
        <end position="38"/>
    </location>
</feature>
<comment type="caution">
    <text evidence="13">The sequence shown here is derived from an EMBL/GenBank/DDBJ whole genome shotgun (WGS) entry which is preliminary data.</text>
</comment>
<dbReference type="Pfam" id="PF00746">
    <property type="entry name" value="Gram_pos_anchor"/>
    <property type="match status" value="1"/>
</dbReference>
<evidence type="ECO:0000256" key="6">
    <source>
        <dbReference type="ARBA" id="ARBA00023088"/>
    </source>
</evidence>
<evidence type="ECO:0000256" key="8">
    <source>
        <dbReference type="SAM" id="Phobius"/>
    </source>
</evidence>
<dbReference type="Pfam" id="PF05738">
    <property type="entry name" value="Cna_B"/>
    <property type="match status" value="3"/>
</dbReference>
<feature type="domain" description="CNA-B" evidence="11">
    <location>
        <begin position="1527"/>
        <end position="1619"/>
    </location>
</feature>
<feature type="domain" description="Collagen binding" evidence="10">
    <location>
        <begin position="709"/>
        <end position="824"/>
    </location>
</feature>
<sequence length="1869" mass="208523">MMVIRGDDTGIIEDEDTDGSEVIDGTKEDDEVEGTIDDSTDKTEEPIPEVTGRIGKPLVLLAYTGDMEGLDLDDGNDESYTFSGSFVVWEGKLDSDPKKLNAEDIGIKNLVFGSTKDKDLVAKETAGGYLLELGVNELEDDFYISFDFSLDGNHSINPGDYYEFSVPTAFALVATTEDIVYEGETIATYTINESGKITITFADAIRNEDGDGQPVDDGEFKASWALGDIVKSGQLNQEYKFDVNGEKKLNIIIKNNNTETIKKHDGKHPNNGATVQWEVDVNKAMADIGGWTLSDSMQEYIVPNSIQVYELIPRVQNGNVEFSRAAIPTTDGFELTGDTFPITFKTENNKAYKIYYETKVTDDQREAVFNDNSTISNTVTLSKDGEQEKTDTKIAELKFDKPITKTATDYDSRSGEIDWTVTVNADGRDISEGVTVTDTLTLVNPDSKDNNYMEFVKNGDTVVVTISPEEKSGTKKVSLTGDKTSGYKLVVEFKPTEANKTATHTITYSTKDDVVDQEYRVKNEATISHGSNTKEYKSNVEEKTVKDDMISKGGQSEDSINYEDKTIQWNFTFNNSEYDDITNVKITDTFEIGKYLKMYKNDFIDSNKSKIDTNSDGTATSNGFKLELNEPKTDEDGKEYTLTGFTLTLVDGGVINAPVTFTYKTTFDPTEPYENDNITNNISVDWTKGITKYLNSTYHTSYFNDFTKNNGAKVGVYNPINKTIEWYVDINYNKHKLANAKVIDEFGAKQTMNDIENTVEVYLLSMEGSADPKEVKKVNNYTVKPLSSETSKTSDFTGFELTFNNEINQPYRIKYVTKYKEQFIGELDGDGVKAGNKATLYNIEHGEDKKISELPKEIDVTNAGEYLKKDGRDISNKDYLEWKLKVNESQSHIKTGSTIQDTLNDGQILVENFDGLTLNGITTLRDTFQIEKRVYTRTHGTDDFKSSLHPLTKTEVDDLFNIEVSVDKKSFTITLLQDIDHEYEISYVTDISDSVADSLSNSYTYNFIGTGTKTDTVTETQAVTYEFSGGSAALRKYNLKLVKKDGVTPLQNVKFGLYNKTGLTLIKEITSDASGVLDFGSIKWGEYRLRETEPLLGYTNYFKIGSTGEFISEYILKTTGTAPDITLDIFNEKSAKIIIDKYNKDSNIKLKGAKFEIKKGDTIVDTIITDANGKASSIDLPPGEYTLIEIQAPEDYAKVAPQVVTLVSGIDSEVSIPNELLHQSVELTKVDSTDNGIKLEGAIFTIHSAVDNKPVLKNTRDEELGVLKTDSQGEIVVNNLPLGNYYFKEVEASDYYILSGNDKIDFEIKENQTDTTKVTVKNTRGKGEIIITKVDTEDDTIFLEGAEFKLTKPNDPNFVRTGKANSEGKLTFENLPYDTYILEEIKAPEGYTLVKEPIEIVLDGEINDVEIRETIKNIKKISVKGTKKWVDGPVEKPTIWFKLYRNINNNDPEAVEGAEIKKLEGTLSIEWHDLDKVDKDGNEYIYSIKEVNEAGEDFTPGNYEKAGNGLEITNYYVSPTNATAKAVKEWVNGPENRPTIWFKLYRHIEGGAKEEVPAVEAPIKELKSGTTEVVWNTLTKTDSAGNEYIFSVEEVDAEGNQLILPNYDKQEDGLTVINTYVIPKTEFTATKKWIGGSNTKPTIELQLYRDGEKLGVPVKLENGETEYTWNDLDKTDIDGKEYKYTVDEVNVPSRYRKSIDGATITNTYYSPTRPSPDPGPGPDRPTRPTDPEKPTTPVDPTKPTEPTEPVEPTDPVEITEVPKPEEPEIPIVITPPKGGTIEFDEDGNWKYTPNPGFTGKDSFILKHPDGTEELIEIDVEAPRSGLDEDGNPVEEAPKLPKTGEINSVLISLVGLFFILVGIILRRRTA</sequence>
<dbReference type="CDD" id="cd00222">
    <property type="entry name" value="CollagenBindB"/>
    <property type="match status" value="1"/>
</dbReference>
<dbReference type="Gene3D" id="2.60.40.740">
    <property type="match status" value="5"/>
</dbReference>
<dbReference type="InterPro" id="IPR008454">
    <property type="entry name" value="Collagen-bd_Cna-like_B-typ_dom"/>
</dbReference>
<dbReference type="Gene3D" id="2.60.40.3440">
    <property type="match status" value="1"/>
</dbReference>
<dbReference type="Proteomes" id="UP000469523">
    <property type="component" value="Unassembled WGS sequence"/>
</dbReference>
<keyword evidence="14" id="KW-1185">Reference proteome</keyword>
<evidence type="ECO:0000256" key="4">
    <source>
        <dbReference type="ARBA" id="ARBA00022525"/>
    </source>
</evidence>
<dbReference type="InterPro" id="IPR008456">
    <property type="entry name" value="Collagen-bd_dom"/>
</dbReference>
<protein>
    <submittedName>
        <fullName evidence="13">Cna B-type domain-containing protein</fullName>
    </submittedName>
</protein>
<dbReference type="InterPro" id="IPR011252">
    <property type="entry name" value="Fibrogen-bd_dom1"/>
</dbReference>
<evidence type="ECO:0000256" key="2">
    <source>
        <dbReference type="ARBA" id="ARBA00007257"/>
    </source>
</evidence>
<feature type="transmembrane region" description="Helical" evidence="8">
    <location>
        <begin position="1845"/>
        <end position="1864"/>
    </location>
</feature>
<feature type="domain" description="Collagen binding" evidence="10">
    <location>
        <begin position="270"/>
        <end position="378"/>
    </location>
</feature>
<keyword evidence="8" id="KW-0812">Transmembrane</keyword>
<keyword evidence="3" id="KW-0134">Cell wall</keyword>
<dbReference type="NCBIfam" id="TIGR01167">
    <property type="entry name" value="LPXTG_anchor"/>
    <property type="match status" value="1"/>
</dbReference>
<evidence type="ECO:0000259" key="10">
    <source>
        <dbReference type="Pfam" id="PF05737"/>
    </source>
</evidence>
<dbReference type="InterPro" id="IPR013783">
    <property type="entry name" value="Ig-like_fold"/>
</dbReference>
<organism evidence="13 14">
    <name type="scientific">Tissierella pigra</name>
    <dbReference type="NCBI Taxonomy" id="2607614"/>
    <lineage>
        <taxon>Bacteria</taxon>
        <taxon>Bacillati</taxon>
        <taxon>Bacillota</taxon>
        <taxon>Tissierellia</taxon>
        <taxon>Tissierellales</taxon>
        <taxon>Tissierellaceae</taxon>
        <taxon>Tissierella</taxon>
    </lineage>
</organism>
<evidence type="ECO:0000256" key="5">
    <source>
        <dbReference type="ARBA" id="ARBA00022729"/>
    </source>
</evidence>
<feature type="domain" description="SpaA-like prealbumin fold" evidence="12">
    <location>
        <begin position="1224"/>
        <end position="1323"/>
    </location>
</feature>
<keyword evidence="6" id="KW-0572">Peptidoglycan-anchor</keyword>
<feature type="domain" description="Gram-positive cocci surface proteins LPxTG" evidence="9">
    <location>
        <begin position="1835"/>
        <end position="1866"/>
    </location>
</feature>
<dbReference type="PANTHER" id="PTHR36108">
    <property type="entry name" value="COLOSSIN-B-RELATED"/>
    <property type="match status" value="1"/>
</dbReference>